<accession>A0ABW5QWJ8</accession>
<proteinExistence type="predicted"/>
<dbReference type="EMBL" id="JBHUMY010000011">
    <property type="protein sequence ID" value="MFD2660834.1"/>
    <property type="molecule type" value="Genomic_DNA"/>
</dbReference>
<gene>
    <name evidence="1" type="ORF">ACFSW5_11310</name>
</gene>
<evidence type="ECO:0000313" key="1">
    <source>
        <dbReference type="EMBL" id="MFD2660834.1"/>
    </source>
</evidence>
<sequence>MRFRLSVTGKEGRNRAAVAVSLIGAAALCAAAVWFTLLGSEKSGSGGDKSAGRYVYMEAEASNGMRLHALAVDPSRITLETVNANVTKTPYYGVNGGFFYGKDLLSIAMVDGKPVNGQLGAYGSGSSNVKYARGTLVWDGGAGRLDVQVVKDQAELELTDRTRFWAQGGISMSIGRDDDTWRAQAELEGAPFPDDERLRSAAVYDDAGQLYLIVSGTKGTLAAFREAIIEKIGNGRLAGGIFLDGDGSSQLRSGERALAGDGRSVVQMMRLTGDAEE</sequence>
<reference evidence="2" key="1">
    <citation type="journal article" date="2019" name="Int. J. Syst. Evol. Microbiol.">
        <title>The Global Catalogue of Microorganisms (GCM) 10K type strain sequencing project: providing services to taxonomists for standard genome sequencing and annotation.</title>
        <authorList>
            <consortium name="The Broad Institute Genomics Platform"/>
            <consortium name="The Broad Institute Genome Sequencing Center for Infectious Disease"/>
            <person name="Wu L."/>
            <person name="Ma J."/>
        </authorList>
    </citation>
    <scope>NUCLEOTIDE SEQUENCE [LARGE SCALE GENOMIC DNA]</scope>
    <source>
        <strain evidence="2">TISTR 1827</strain>
    </source>
</reference>
<name>A0ABW5QWJ8_9BACL</name>
<dbReference type="RefSeq" id="WP_379272807.1">
    <property type="nucleotide sequence ID" value="NZ_JBHUGT010000045.1"/>
</dbReference>
<protein>
    <recommendedName>
        <fullName evidence="3">Phosphodiester glycosidase domain-containing protein</fullName>
    </recommendedName>
</protein>
<comment type="caution">
    <text evidence="1">The sequence shown here is derived from an EMBL/GenBank/DDBJ whole genome shotgun (WGS) entry which is preliminary data.</text>
</comment>
<evidence type="ECO:0000313" key="2">
    <source>
        <dbReference type="Proteomes" id="UP001597493"/>
    </source>
</evidence>
<evidence type="ECO:0008006" key="3">
    <source>
        <dbReference type="Google" id="ProtNLM"/>
    </source>
</evidence>
<keyword evidence="2" id="KW-1185">Reference proteome</keyword>
<organism evidence="1 2">
    <name type="scientific">Paenibacillus thailandensis</name>
    <dbReference type="NCBI Taxonomy" id="393250"/>
    <lineage>
        <taxon>Bacteria</taxon>
        <taxon>Bacillati</taxon>
        <taxon>Bacillota</taxon>
        <taxon>Bacilli</taxon>
        <taxon>Bacillales</taxon>
        <taxon>Paenibacillaceae</taxon>
        <taxon>Paenibacillus</taxon>
    </lineage>
</organism>
<dbReference type="Proteomes" id="UP001597493">
    <property type="component" value="Unassembled WGS sequence"/>
</dbReference>